<dbReference type="VEuPathDB" id="FungiDB:ASPTUDRAFT_510590"/>
<dbReference type="Proteomes" id="UP000184304">
    <property type="component" value="Unassembled WGS sequence"/>
</dbReference>
<organism evidence="2 3">
    <name type="scientific">Aspergillus tubingensis (strain CBS 134.48)</name>
    <dbReference type="NCBI Taxonomy" id="767770"/>
    <lineage>
        <taxon>Eukaryota</taxon>
        <taxon>Fungi</taxon>
        <taxon>Dikarya</taxon>
        <taxon>Ascomycota</taxon>
        <taxon>Pezizomycotina</taxon>
        <taxon>Eurotiomycetes</taxon>
        <taxon>Eurotiomycetidae</taxon>
        <taxon>Eurotiales</taxon>
        <taxon>Aspergillaceae</taxon>
        <taxon>Aspergillus</taxon>
        <taxon>Aspergillus subgen. Circumdati</taxon>
    </lineage>
</organism>
<keyword evidence="3" id="KW-1185">Reference proteome</keyword>
<keyword evidence="1" id="KW-1133">Transmembrane helix</keyword>
<accession>A0A1L9NCL3</accession>
<dbReference type="AlphaFoldDB" id="A0A1L9NCL3"/>
<keyword evidence="1" id="KW-0812">Transmembrane</keyword>
<dbReference type="EMBL" id="KV878187">
    <property type="protein sequence ID" value="OJI87026.1"/>
    <property type="molecule type" value="Genomic_DNA"/>
</dbReference>
<evidence type="ECO:0000256" key="1">
    <source>
        <dbReference type="SAM" id="Phobius"/>
    </source>
</evidence>
<evidence type="ECO:0000313" key="2">
    <source>
        <dbReference type="EMBL" id="OJI87026.1"/>
    </source>
</evidence>
<protein>
    <recommendedName>
        <fullName evidence="4">Transmembrane protein</fullName>
    </recommendedName>
</protein>
<feature type="transmembrane region" description="Helical" evidence="1">
    <location>
        <begin position="43"/>
        <end position="72"/>
    </location>
</feature>
<name>A0A1L9NCL3_ASPTC</name>
<keyword evidence="1" id="KW-0472">Membrane</keyword>
<reference evidence="3" key="1">
    <citation type="journal article" date="2017" name="Genome Biol.">
        <title>Comparative genomics reveals high biological diversity and specific adaptations in the industrially and medically important fungal genus Aspergillus.</title>
        <authorList>
            <person name="de Vries R.P."/>
            <person name="Riley R."/>
            <person name="Wiebenga A."/>
            <person name="Aguilar-Osorio G."/>
            <person name="Amillis S."/>
            <person name="Uchima C.A."/>
            <person name="Anderluh G."/>
            <person name="Asadollahi M."/>
            <person name="Askin M."/>
            <person name="Barry K."/>
            <person name="Battaglia E."/>
            <person name="Bayram O."/>
            <person name="Benocci T."/>
            <person name="Braus-Stromeyer S.A."/>
            <person name="Caldana C."/>
            <person name="Canovas D."/>
            <person name="Cerqueira G.C."/>
            <person name="Chen F."/>
            <person name="Chen W."/>
            <person name="Choi C."/>
            <person name="Clum A."/>
            <person name="Dos Santos R.A."/>
            <person name="Damasio A.R."/>
            <person name="Diallinas G."/>
            <person name="Emri T."/>
            <person name="Fekete E."/>
            <person name="Flipphi M."/>
            <person name="Freyberg S."/>
            <person name="Gallo A."/>
            <person name="Gournas C."/>
            <person name="Habgood R."/>
            <person name="Hainaut M."/>
            <person name="Harispe M.L."/>
            <person name="Henrissat B."/>
            <person name="Hilden K.S."/>
            <person name="Hope R."/>
            <person name="Hossain A."/>
            <person name="Karabika E."/>
            <person name="Karaffa L."/>
            <person name="Karanyi Z."/>
            <person name="Krasevec N."/>
            <person name="Kuo A."/>
            <person name="Kusch H."/>
            <person name="LaButti K."/>
            <person name="Lagendijk E.L."/>
            <person name="Lapidus A."/>
            <person name="Levasseur A."/>
            <person name="Lindquist E."/>
            <person name="Lipzen A."/>
            <person name="Logrieco A.F."/>
            <person name="MacCabe A."/>
            <person name="Maekelae M.R."/>
            <person name="Malavazi I."/>
            <person name="Melin P."/>
            <person name="Meyer V."/>
            <person name="Mielnichuk N."/>
            <person name="Miskei M."/>
            <person name="Molnar A.P."/>
            <person name="Mule G."/>
            <person name="Ngan C.Y."/>
            <person name="Orejas M."/>
            <person name="Orosz E."/>
            <person name="Ouedraogo J.P."/>
            <person name="Overkamp K.M."/>
            <person name="Park H.-S."/>
            <person name="Perrone G."/>
            <person name="Piumi F."/>
            <person name="Punt P.J."/>
            <person name="Ram A.F."/>
            <person name="Ramon A."/>
            <person name="Rauscher S."/>
            <person name="Record E."/>
            <person name="Riano-Pachon D.M."/>
            <person name="Robert V."/>
            <person name="Roehrig J."/>
            <person name="Ruller R."/>
            <person name="Salamov A."/>
            <person name="Salih N.S."/>
            <person name="Samson R.A."/>
            <person name="Sandor E."/>
            <person name="Sanguinetti M."/>
            <person name="Schuetze T."/>
            <person name="Sepcic K."/>
            <person name="Shelest E."/>
            <person name="Sherlock G."/>
            <person name="Sophianopoulou V."/>
            <person name="Squina F.M."/>
            <person name="Sun H."/>
            <person name="Susca A."/>
            <person name="Todd R.B."/>
            <person name="Tsang A."/>
            <person name="Unkles S.E."/>
            <person name="van de Wiele N."/>
            <person name="van Rossen-Uffink D."/>
            <person name="Oliveira J.V."/>
            <person name="Vesth T.C."/>
            <person name="Visser J."/>
            <person name="Yu J.-H."/>
            <person name="Zhou M."/>
            <person name="Andersen M.R."/>
            <person name="Archer D.B."/>
            <person name="Baker S.E."/>
            <person name="Benoit I."/>
            <person name="Brakhage A.A."/>
            <person name="Braus G.H."/>
            <person name="Fischer R."/>
            <person name="Frisvad J.C."/>
            <person name="Goldman G.H."/>
            <person name="Houbraken J."/>
            <person name="Oakley B."/>
            <person name="Pocsi I."/>
            <person name="Scazzocchio C."/>
            <person name="Seiboth B."/>
            <person name="vanKuyk P.A."/>
            <person name="Wortman J."/>
            <person name="Dyer P.S."/>
            <person name="Grigoriev I.V."/>
        </authorList>
    </citation>
    <scope>NUCLEOTIDE SEQUENCE [LARGE SCALE GENOMIC DNA]</scope>
    <source>
        <strain evidence="3">CBS 134.48</strain>
    </source>
</reference>
<evidence type="ECO:0000313" key="3">
    <source>
        <dbReference type="Proteomes" id="UP000184304"/>
    </source>
</evidence>
<sequence>MEGKDEAIWGVDRRVNRGLGGHGEEIFLRVGLLSPSPSVPPSLVILLLLFLSPSLSLFLSPAHSLFYFRIFLSRDSRSRLLRSFTLFPLSLPSFSTGCVEKHPGDAVGDPPLTSVPLFVIYFAAATYDLQRIYNKQPLFPLFRPSGFPRHTISLTLQSHTASSSFSLFPSFNPATCRPSHLP</sequence>
<proteinExistence type="predicted"/>
<evidence type="ECO:0008006" key="4">
    <source>
        <dbReference type="Google" id="ProtNLM"/>
    </source>
</evidence>
<gene>
    <name evidence="2" type="ORF">ASPTUDRAFT_510590</name>
</gene>